<accession>A0A4C1SLT9</accession>
<organism evidence="2 3">
    <name type="scientific">Eumeta variegata</name>
    <name type="common">Bagworm moth</name>
    <name type="synonym">Eumeta japonica</name>
    <dbReference type="NCBI Taxonomy" id="151549"/>
    <lineage>
        <taxon>Eukaryota</taxon>
        <taxon>Metazoa</taxon>
        <taxon>Ecdysozoa</taxon>
        <taxon>Arthropoda</taxon>
        <taxon>Hexapoda</taxon>
        <taxon>Insecta</taxon>
        <taxon>Pterygota</taxon>
        <taxon>Neoptera</taxon>
        <taxon>Endopterygota</taxon>
        <taxon>Lepidoptera</taxon>
        <taxon>Glossata</taxon>
        <taxon>Ditrysia</taxon>
        <taxon>Tineoidea</taxon>
        <taxon>Psychidae</taxon>
        <taxon>Oiketicinae</taxon>
        <taxon>Eumeta</taxon>
    </lineage>
</organism>
<dbReference type="Proteomes" id="UP000299102">
    <property type="component" value="Unassembled WGS sequence"/>
</dbReference>
<comment type="caution">
    <text evidence="2">The sequence shown here is derived from an EMBL/GenBank/DDBJ whole genome shotgun (WGS) entry which is preliminary data.</text>
</comment>
<gene>
    <name evidence="2" type="ORF">EVAR_101364_1</name>
</gene>
<reference evidence="2 3" key="1">
    <citation type="journal article" date="2019" name="Commun. Biol.">
        <title>The bagworm genome reveals a unique fibroin gene that provides high tensile strength.</title>
        <authorList>
            <person name="Kono N."/>
            <person name="Nakamura H."/>
            <person name="Ohtoshi R."/>
            <person name="Tomita M."/>
            <person name="Numata K."/>
            <person name="Arakawa K."/>
        </authorList>
    </citation>
    <scope>NUCLEOTIDE SEQUENCE [LARGE SCALE GENOMIC DNA]</scope>
</reference>
<proteinExistence type="predicted"/>
<evidence type="ECO:0000256" key="1">
    <source>
        <dbReference type="SAM" id="MobiDB-lite"/>
    </source>
</evidence>
<evidence type="ECO:0000313" key="3">
    <source>
        <dbReference type="Proteomes" id="UP000299102"/>
    </source>
</evidence>
<evidence type="ECO:0000313" key="2">
    <source>
        <dbReference type="EMBL" id="GBP02120.1"/>
    </source>
</evidence>
<protein>
    <submittedName>
        <fullName evidence="2">Uncharacterized protein</fullName>
    </submittedName>
</protein>
<dbReference type="EMBL" id="BGZK01003516">
    <property type="protein sequence ID" value="GBP02120.1"/>
    <property type="molecule type" value="Genomic_DNA"/>
</dbReference>
<dbReference type="AlphaFoldDB" id="A0A4C1SLT9"/>
<feature type="region of interest" description="Disordered" evidence="1">
    <location>
        <begin position="71"/>
        <end position="95"/>
    </location>
</feature>
<name>A0A4C1SLT9_EUMVA</name>
<sequence>MKVSVRYPRRCGRQRRLIAAIAVLITRKLETHTGNAEETVLPPQDQATHARNSRRAPRLALLATCPPYICSGKAGRSRRRLSLSPTTSGGDAGPP</sequence>
<keyword evidence="3" id="KW-1185">Reference proteome</keyword>